<evidence type="ECO:0000259" key="11">
    <source>
        <dbReference type="PROSITE" id="PS50835"/>
    </source>
</evidence>
<keyword evidence="7" id="KW-1015">Disulfide bond</keyword>
<dbReference type="GO" id="GO:0071944">
    <property type="term" value="C:cell periphery"/>
    <property type="evidence" value="ECO:0007669"/>
    <property type="project" value="UniProtKB-ARBA"/>
</dbReference>
<dbReference type="Gene3D" id="3.80.10.10">
    <property type="entry name" value="Ribonuclease Inhibitor"/>
    <property type="match status" value="3"/>
</dbReference>
<proteinExistence type="predicted"/>
<evidence type="ECO:0000313" key="12">
    <source>
        <dbReference type="EnsemblMetazoa" id="XP_016658349.1"/>
    </source>
</evidence>
<dbReference type="InterPro" id="IPR003598">
    <property type="entry name" value="Ig_sub2"/>
</dbReference>
<dbReference type="GeneID" id="107883230"/>
<reference evidence="13" key="1">
    <citation type="submission" date="2010-06" db="EMBL/GenBank/DDBJ databases">
        <authorList>
            <person name="Jiang H."/>
            <person name="Abraham K."/>
            <person name="Ali S."/>
            <person name="Alsbrooks S.L."/>
            <person name="Anim B.N."/>
            <person name="Anosike U.S."/>
            <person name="Attaway T."/>
            <person name="Bandaranaike D.P."/>
            <person name="Battles P.K."/>
            <person name="Bell S.N."/>
            <person name="Bell A.V."/>
            <person name="Beltran B."/>
            <person name="Bickham C."/>
            <person name="Bustamante Y."/>
            <person name="Caleb T."/>
            <person name="Canada A."/>
            <person name="Cardenas V."/>
            <person name="Carter K."/>
            <person name="Chacko J."/>
            <person name="Chandrabose M.N."/>
            <person name="Chavez D."/>
            <person name="Chavez A."/>
            <person name="Chen L."/>
            <person name="Chu H.-S."/>
            <person name="Claassen K.J."/>
            <person name="Cockrell R."/>
            <person name="Collins M."/>
            <person name="Cooper J.A."/>
            <person name="Cree A."/>
            <person name="Curry S.M."/>
            <person name="Da Y."/>
            <person name="Dao M.D."/>
            <person name="Das B."/>
            <person name="Davila M.-L."/>
            <person name="Davy-Carroll L."/>
            <person name="Denson S."/>
            <person name="Dinh H."/>
            <person name="Ebong V.E."/>
            <person name="Edwards J.R."/>
            <person name="Egan A."/>
            <person name="El-Daye J."/>
            <person name="Escobedo L."/>
            <person name="Fernandez S."/>
            <person name="Fernando P.R."/>
            <person name="Flagg N."/>
            <person name="Forbes L.D."/>
            <person name="Fowler R.G."/>
            <person name="Fu Q."/>
            <person name="Gabisi R.A."/>
            <person name="Ganer J."/>
            <person name="Garbino Pronczuk A."/>
            <person name="Garcia R.M."/>
            <person name="Garner T."/>
            <person name="Garrett T.E."/>
            <person name="Gonzalez D.A."/>
            <person name="Hamid H."/>
            <person name="Hawkins E.S."/>
            <person name="Hirani K."/>
            <person name="Hogues M.E."/>
            <person name="Hollins B."/>
            <person name="Hsiao C.-H."/>
            <person name="Jabil R."/>
            <person name="James M.L."/>
            <person name="Jhangiani S.N."/>
            <person name="Johnson B."/>
            <person name="Johnson Q."/>
            <person name="Joshi V."/>
            <person name="Kalu J.B."/>
            <person name="Kam C."/>
            <person name="Kashfia A."/>
            <person name="Keebler J."/>
            <person name="Kisamo H."/>
            <person name="Kovar C.L."/>
            <person name="Lago L.A."/>
            <person name="Lai C.-Y."/>
            <person name="Laidlaw J."/>
            <person name="Lara F."/>
            <person name="Le T.-K."/>
            <person name="Lee S.L."/>
            <person name="Legall F.H."/>
            <person name="Lemon S.J."/>
            <person name="Lewis L.R."/>
            <person name="Li B."/>
            <person name="Liu Y."/>
            <person name="Liu Y.-S."/>
            <person name="Lopez J."/>
            <person name="Lozado R.J."/>
            <person name="Lu J."/>
            <person name="Madu R.C."/>
            <person name="Maheshwari M."/>
            <person name="Maheshwari R."/>
            <person name="Malloy K."/>
            <person name="Martinez E."/>
            <person name="Mathew T."/>
            <person name="Mercado I.C."/>
            <person name="Mercado C."/>
            <person name="Meyer B."/>
            <person name="Montgomery K."/>
            <person name="Morgan M.B."/>
            <person name="Munidasa M."/>
            <person name="Nazareth L.V."/>
            <person name="Nelson J."/>
            <person name="Ng B.M."/>
            <person name="Nguyen N.B."/>
            <person name="Nguyen P.Q."/>
            <person name="Nguyen T."/>
            <person name="Obregon M."/>
            <person name="Okwuonu G.O."/>
            <person name="Onwere C.G."/>
            <person name="Orozco G."/>
            <person name="Parra A."/>
            <person name="Patel S."/>
            <person name="Patil S."/>
            <person name="Perez A."/>
            <person name="Perez Y."/>
            <person name="Pham C."/>
            <person name="Primus E.L."/>
            <person name="Pu L.-L."/>
            <person name="Puazo M."/>
            <person name="Qin X."/>
            <person name="Quiroz J.B."/>
            <person name="Reese J."/>
            <person name="Richards S."/>
            <person name="Rives C.M."/>
            <person name="Robberts R."/>
            <person name="Ruiz S.J."/>
            <person name="Ruiz M.J."/>
            <person name="Santibanez J."/>
            <person name="Schneider B.W."/>
            <person name="Sisson I."/>
            <person name="Smith M."/>
            <person name="Sodergren E."/>
            <person name="Song X.-Z."/>
            <person name="Song B.B."/>
            <person name="Summersgill H."/>
            <person name="Thelus R."/>
            <person name="Thornton R.D."/>
            <person name="Trejos Z.Y."/>
            <person name="Usmani K."/>
            <person name="Vattathil S."/>
            <person name="Villasana D."/>
            <person name="Walker D.L."/>
            <person name="Wang S."/>
            <person name="Wang K."/>
            <person name="White C.S."/>
            <person name="Williams A.C."/>
            <person name="Williamson J."/>
            <person name="Wilson K."/>
            <person name="Woghiren I.O."/>
            <person name="Woodworth J.R."/>
            <person name="Worley K.C."/>
            <person name="Wright R.A."/>
            <person name="Wu W."/>
            <person name="Young L."/>
            <person name="Zhang L."/>
            <person name="Zhang J."/>
            <person name="Zhu Y."/>
            <person name="Muzny D.M."/>
            <person name="Weinstock G."/>
            <person name="Gibbs R.A."/>
        </authorList>
    </citation>
    <scope>NUCLEOTIDE SEQUENCE [LARGE SCALE GENOMIC DNA]</scope>
    <source>
        <strain evidence="13">LSR1</strain>
    </source>
</reference>
<dbReference type="InterPro" id="IPR001611">
    <property type="entry name" value="Leu-rich_rpt"/>
</dbReference>
<dbReference type="KEGG" id="api:107883230"/>
<dbReference type="PROSITE" id="PS51450">
    <property type="entry name" value="LRR"/>
    <property type="match status" value="4"/>
</dbReference>
<protein>
    <recommendedName>
        <fullName evidence="11">Ig-like domain-containing protein</fullName>
    </recommendedName>
</protein>
<comment type="subcellular location">
    <subcellularLocation>
        <location evidence="1">Secreted</location>
    </subcellularLocation>
</comment>
<feature type="signal peptide" evidence="10">
    <location>
        <begin position="1"/>
        <end position="41"/>
    </location>
</feature>
<dbReference type="InterPro" id="IPR032675">
    <property type="entry name" value="LRR_dom_sf"/>
</dbReference>
<evidence type="ECO:0000313" key="13">
    <source>
        <dbReference type="Proteomes" id="UP000007819"/>
    </source>
</evidence>
<dbReference type="FunFam" id="3.80.10.10:FF:000770">
    <property type="entry name" value="Uncharacterized protein"/>
    <property type="match status" value="1"/>
</dbReference>
<dbReference type="EnsemblMetazoa" id="XM_016802860.2">
    <property type="protein sequence ID" value="XP_016658349.1"/>
    <property type="gene ID" value="LOC107883230"/>
</dbReference>
<keyword evidence="6" id="KW-0677">Repeat</keyword>
<feature type="domain" description="Ig-like" evidence="11">
    <location>
        <begin position="428"/>
        <end position="515"/>
    </location>
</feature>
<keyword evidence="9" id="KW-0812">Transmembrane</keyword>
<dbReference type="SMART" id="SM00082">
    <property type="entry name" value="LRRCT"/>
    <property type="match status" value="1"/>
</dbReference>
<evidence type="ECO:0000256" key="1">
    <source>
        <dbReference type="ARBA" id="ARBA00004613"/>
    </source>
</evidence>
<dbReference type="InterPro" id="IPR003591">
    <property type="entry name" value="Leu-rich_rpt_typical-subtyp"/>
</dbReference>
<accession>A0A8R2H6W2</accession>
<dbReference type="SMART" id="SM00369">
    <property type="entry name" value="LRR_TYP"/>
    <property type="match status" value="11"/>
</dbReference>
<dbReference type="InterPro" id="IPR007110">
    <property type="entry name" value="Ig-like_dom"/>
</dbReference>
<dbReference type="FunFam" id="2.60.40.10:FF:000612">
    <property type="entry name" value="palladin isoform X1"/>
    <property type="match status" value="1"/>
</dbReference>
<dbReference type="SMART" id="SM00408">
    <property type="entry name" value="IGc2"/>
    <property type="match status" value="1"/>
</dbReference>
<dbReference type="Gene3D" id="2.60.40.10">
    <property type="entry name" value="Immunoglobulins"/>
    <property type="match status" value="1"/>
</dbReference>
<sequence>MTLPMHQDAAAAAAAVLRRTRMILLLLLLMFSLSSFPSVTAECPEKCLCIEEIFFCHKKGLDRIPDRIPPAIKVLDLSYNEIMDIESLAHLTELETLIESYFRNLSNNNISELKHGAFANLSKLQSLLLNGNKFENIETGVFNNLTSLEFLLLHENNIHKLDSEIFKGLTKLYKLTLNNNNISEVKNGAFANLSKLQILNLSNSNISEVKNGAFANLSKLQTLLLNGNKIENIETGVFNNLTSLDSLSLHDNNIHKLDSEMFKGLTRLFKLMLSNNNISELKHGGFANLSELQILYLDNNKIENIETGAFNNLTSLKVLHLDYNNIHKLDLEMFKGLRKLDKLFLDHNMIRHIPPGTIDSLTSLSLLWLDHNPLTCDCNILLFVNVLKKSYPQRDVLWDNDPSCHFPVEMKEKSLKEITKNDFNCTSPDVIVVPENKTVSVGEQLQLSCKVVGDPEPYITWAKDDIDLELGKRVQVFQNNTLIISKVEKTDGGKYKCVASNYLGRKSFEAMVNVNGLAKNGSKTMFRIIRLIIGFSCLFIILANYLIYNGISNIVKNVLLLLFL</sequence>
<feature type="transmembrane region" description="Helical" evidence="9">
    <location>
        <begin position="528"/>
        <end position="547"/>
    </location>
</feature>
<dbReference type="InterPro" id="IPR013783">
    <property type="entry name" value="Ig-like_fold"/>
</dbReference>
<keyword evidence="13" id="KW-1185">Reference proteome</keyword>
<dbReference type="Pfam" id="PF13855">
    <property type="entry name" value="LRR_8"/>
    <property type="match status" value="3"/>
</dbReference>
<dbReference type="GO" id="GO:0007399">
    <property type="term" value="P:nervous system development"/>
    <property type="evidence" value="ECO:0007669"/>
    <property type="project" value="UniProtKB-ARBA"/>
</dbReference>
<dbReference type="SMART" id="SM00365">
    <property type="entry name" value="LRR_SD22"/>
    <property type="match status" value="7"/>
</dbReference>
<dbReference type="InterPro" id="IPR000483">
    <property type="entry name" value="Cys-rich_flank_reg_C"/>
</dbReference>
<evidence type="ECO:0000256" key="7">
    <source>
        <dbReference type="ARBA" id="ARBA00023157"/>
    </source>
</evidence>
<dbReference type="Pfam" id="PF07679">
    <property type="entry name" value="I-set"/>
    <property type="match status" value="1"/>
</dbReference>
<keyword evidence="9" id="KW-0472">Membrane</keyword>
<organism evidence="12 13">
    <name type="scientific">Acyrthosiphon pisum</name>
    <name type="common">Pea aphid</name>
    <dbReference type="NCBI Taxonomy" id="7029"/>
    <lineage>
        <taxon>Eukaryota</taxon>
        <taxon>Metazoa</taxon>
        <taxon>Ecdysozoa</taxon>
        <taxon>Arthropoda</taxon>
        <taxon>Hexapoda</taxon>
        <taxon>Insecta</taxon>
        <taxon>Pterygota</taxon>
        <taxon>Neoptera</taxon>
        <taxon>Paraneoptera</taxon>
        <taxon>Hemiptera</taxon>
        <taxon>Sternorrhyncha</taxon>
        <taxon>Aphidomorpha</taxon>
        <taxon>Aphidoidea</taxon>
        <taxon>Aphididae</taxon>
        <taxon>Macrosiphini</taxon>
        <taxon>Acyrthosiphon</taxon>
    </lineage>
</organism>
<dbReference type="Proteomes" id="UP000007819">
    <property type="component" value="Chromosome A2"/>
</dbReference>
<keyword evidence="5 10" id="KW-0732">Signal</keyword>
<keyword evidence="2" id="KW-0217">Developmental protein</keyword>
<evidence type="ECO:0000256" key="3">
    <source>
        <dbReference type="ARBA" id="ARBA00022525"/>
    </source>
</evidence>
<keyword evidence="8" id="KW-0325">Glycoprotein</keyword>
<dbReference type="SMART" id="SM00013">
    <property type="entry name" value="LRRNT"/>
    <property type="match status" value="1"/>
</dbReference>
<evidence type="ECO:0000256" key="4">
    <source>
        <dbReference type="ARBA" id="ARBA00022614"/>
    </source>
</evidence>
<keyword evidence="3" id="KW-0964">Secreted</keyword>
<evidence type="ECO:0000256" key="9">
    <source>
        <dbReference type="SAM" id="Phobius"/>
    </source>
</evidence>
<dbReference type="SUPFAM" id="SSF48726">
    <property type="entry name" value="Immunoglobulin"/>
    <property type="match status" value="1"/>
</dbReference>
<dbReference type="InterPro" id="IPR003599">
    <property type="entry name" value="Ig_sub"/>
</dbReference>
<dbReference type="FunFam" id="3.80.10.10:FF:000002">
    <property type="entry name" value="Slit guidance ligand 2"/>
    <property type="match status" value="1"/>
</dbReference>
<keyword evidence="9" id="KW-1133">Transmembrane helix</keyword>
<evidence type="ECO:0000256" key="6">
    <source>
        <dbReference type="ARBA" id="ARBA00022737"/>
    </source>
</evidence>
<keyword evidence="4" id="KW-0433">Leucine-rich repeat</keyword>
<dbReference type="InterPro" id="IPR000372">
    <property type="entry name" value="LRRNT"/>
</dbReference>
<name>A0A8R2H6W2_ACYPI</name>
<evidence type="ECO:0000256" key="8">
    <source>
        <dbReference type="ARBA" id="ARBA00023180"/>
    </source>
</evidence>
<dbReference type="RefSeq" id="XP_016658349.1">
    <property type="nucleotide sequence ID" value="XM_016802860.2"/>
</dbReference>
<evidence type="ECO:0000256" key="2">
    <source>
        <dbReference type="ARBA" id="ARBA00022473"/>
    </source>
</evidence>
<dbReference type="SMART" id="SM00409">
    <property type="entry name" value="IG"/>
    <property type="match status" value="1"/>
</dbReference>
<dbReference type="OrthoDB" id="676979at2759"/>
<evidence type="ECO:0000256" key="5">
    <source>
        <dbReference type="ARBA" id="ARBA00022729"/>
    </source>
</evidence>
<dbReference type="AlphaFoldDB" id="A0A8R2H6W2"/>
<dbReference type="InterPro" id="IPR013098">
    <property type="entry name" value="Ig_I-set"/>
</dbReference>
<reference evidence="12" key="2">
    <citation type="submission" date="2022-06" db="UniProtKB">
        <authorList>
            <consortium name="EnsemblMetazoa"/>
        </authorList>
    </citation>
    <scope>IDENTIFICATION</scope>
</reference>
<dbReference type="PANTHER" id="PTHR24366:SF96">
    <property type="entry name" value="LEUCINE RICH REPEAT CONTAINING 53"/>
    <property type="match status" value="1"/>
</dbReference>
<evidence type="ECO:0000256" key="10">
    <source>
        <dbReference type="SAM" id="SignalP"/>
    </source>
</evidence>
<dbReference type="PROSITE" id="PS50835">
    <property type="entry name" value="IG_LIKE"/>
    <property type="match status" value="1"/>
</dbReference>
<dbReference type="GO" id="GO:0005576">
    <property type="term" value="C:extracellular region"/>
    <property type="evidence" value="ECO:0007669"/>
    <property type="project" value="UniProtKB-SubCell"/>
</dbReference>
<dbReference type="SUPFAM" id="SSF52058">
    <property type="entry name" value="L domain-like"/>
    <property type="match status" value="1"/>
</dbReference>
<dbReference type="PANTHER" id="PTHR24366">
    <property type="entry name" value="IG(IMMUNOGLOBULIN) AND LRR(LEUCINE RICH REPEAT) DOMAINS"/>
    <property type="match status" value="1"/>
</dbReference>
<dbReference type="InterPro" id="IPR036179">
    <property type="entry name" value="Ig-like_dom_sf"/>
</dbReference>
<feature type="chain" id="PRO_5035870421" description="Ig-like domain-containing protein" evidence="10">
    <location>
        <begin position="42"/>
        <end position="564"/>
    </location>
</feature>